<dbReference type="InterPro" id="IPR051125">
    <property type="entry name" value="ABC-4/HrtB_transporter"/>
</dbReference>
<sequence length="388" mass="43024">MFGKLFKKVPLAWRQLMKQKTRLLVAVAGIGFADMLMFVQLGFQNALYDSATQSHSLLKADLVLVNSRFQSLSTVQSFSREHLYQALAYEGVESVSSIYFDRAQWKNPDTGLSRDIVIWGVEPGFASFNLPEVRQKVDQLKLLNTVLFDRASREVYGAVSEELQKHGTFQVEVNNQVIQVVGLFTMGASFVADGNIITSDSTFLKLFPQRQSNQITVGLIHLKPGANLHLVQQQLATRLSENVKVFTPESFAAAEKQDIESQGTIGFIFGLGTIVGFMVGTVIVYQILYTDVVNHLPEYATLKAMGYSDRYLLGVLFQESLLLAVFGYIPGFLIAIALYQITYLATLLPLAMTLSRAVFVLIITIVMCSMSGAIAMQKLQSADPADIF</sequence>
<evidence type="ECO:0000259" key="8">
    <source>
        <dbReference type="Pfam" id="PF02687"/>
    </source>
</evidence>
<evidence type="ECO:0000313" key="10">
    <source>
        <dbReference type="Proteomes" id="UP000232003"/>
    </source>
</evidence>
<evidence type="ECO:0000256" key="3">
    <source>
        <dbReference type="ARBA" id="ARBA00022475"/>
    </source>
</evidence>
<dbReference type="Proteomes" id="UP000232003">
    <property type="component" value="Chromosome"/>
</dbReference>
<keyword evidence="3" id="KW-1003">Cell membrane</keyword>
<name>A0A2K8SJ08_9NOSO</name>
<keyword evidence="10" id="KW-1185">Reference proteome</keyword>
<feature type="transmembrane region" description="Helical" evidence="7">
    <location>
        <begin position="265"/>
        <end position="290"/>
    </location>
</feature>
<evidence type="ECO:0000256" key="2">
    <source>
        <dbReference type="ARBA" id="ARBA00022448"/>
    </source>
</evidence>
<evidence type="ECO:0000256" key="4">
    <source>
        <dbReference type="ARBA" id="ARBA00022692"/>
    </source>
</evidence>
<evidence type="ECO:0000313" key="9">
    <source>
        <dbReference type="EMBL" id="AUB35407.1"/>
    </source>
</evidence>
<gene>
    <name evidence="9" type="ORF">COO91_01287</name>
</gene>
<accession>A0A2K8SJ08</accession>
<dbReference type="PIRSF" id="PIRSF031773">
    <property type="entry name" value="DevC"/>
    <property type="match status" value="1"/>
</dbReference>
<dbReference type="InterPro" id="IPR005891">
    <property type="entry name" value="DevC"/>
</dbReference>
<evidence type="ECO:0000256" key="6">
    <source>
        <dbReference type="ARBA" id="ARBA00023136"/>
    </source>
</evidence>
<organism evidence="9 10">
    <name type="scientific">Nostoc flagelliforme CCNUN1</name>
    <dbReference type="NCBI Taxonomy" id="2038116"/>
    <lineage>
        <taxon>Bacteria</taxon>
        <taxon>Bacillati</taxon>
        <taxon>Cyanobacteriota</taxon>
        <taxon>Cyanophyceae</taxon>
        <taxon>Nostocales</taxon>
        <taxon>Nostocaceae</taxon>
        <taxon>Nostoc</taxon>
    </lineage>
</organism>
<feature type="transmembrane region" description="Helical" evidence="7">
    <location>
        <begin position="311"/>
        <end position="341"/>
    </location>
</feature>
<keyword evidence="5 7" id="KW-1133">Transmembrane helix</keyword>
<dbReference type="EMBL" id="CP024785">
    <property type="protein sequence ID" value="AUB35407.1"/>
    <property type="molecule type" value="Genomic_DNA"/>
</dbReference>
<evidence type="ECO:0000256" key="7">
    <source>
        <dbReference type="SAM" id="Phobius"/>
    </source>
</evidence>
<dbReference type="InterPro" id="IPR003838">
    <property type="entry name" value="ABC3_permease_C"/>
</dbReference>
<dbReference type="PANTHER" id="PTHR43738:SF1">
    <property type="entry name" value="HEMIN TRANSPORT SYSTEM PERMEASE PROTEIN HRTB-RELATED"/>
    <property type="match status" value="1"/>
</dbReference>
<dbReference type="Pfam" id="PF02687">
    <property type="entry name" value="FtsX"/>
    <property type="match status" value="1"/>
</dbReference>
<keyword evidence="2" id="KW-0813">Transport</keyword>
<feature type="transmembrane region" description="Helical" evidence="7">
    <location>
        <begin position="347"/>
        <end position="368"/>
    </location>
</feature>
<dbReference type="RefSeq" id="WP_100897640.1">
    <property type="nucleotide sequence ID" value="NZ_CAWNNC010000001.1"/>
</dbReference>
<dbReference type="GO" id="GO:0005886">
    <property type="term" value="C:plasma membrane"/>
    <property type="evidence" value="ECO:0007669"/>
    <property type="project" value="UniProtKB-SubCell"/>
</dbReference>
<dbReference type="OrthoDB" id="417886at2"/>
<evidence type="ECO:0000256" key="5">
    <source>
        <dbReference type="ARBA" id="ARBA00022989"/>
    </source>
</evidence>
<keyword evidence="6 7" id="KW-0472">Membrane</keyword>
<feature type="domain" description="ABC3 transporter permease C-terminal" evidence="8">
    <location>
        <begin position="274"/>
        <end position="379"/>
    </location>
</feature>
<comment type="subcellular location">
    <subcellularLocation>
        <location evidence="1">Cell membrane</location>
        <topology evidence="1">Multi-pass membrane protein</topology>
    </subcellularLocation>
</comment>
<dbReference type="NCBIfam" id="TIGR01185">
    <property type="entry name" value="devC"/>
    <property type="match status" value="1"/>
</dbReference>
<dbReference type="AlphaFoldDB" id="A0A2K8SJ08"/>
<dbReference type="KEGG" id="nfl:COO91_01287"/>
<keyword evidence="4 7" id="KW-0812">Transmembrane</keyword>
<feature type="transmembrane region" description="Helical" evidence="7">
    <location>
        <begin position="21"/>
        <end position="43"/>
    </location>
</feature>
<reference evidence="9 10" key="1">
    <citation type="submission" date="2017-11" db="EMBL/GenBank/DDBJ databases">
        <title>Complete genome of a free-living desiccation-tolerant cyanobacterium and its photosynthetic adaptation to extreme terrestrial habitat.</title>
        <authorList>
            <person name="Shang J."/>
        </authorList>
    </citation>
    <scope>NUCLEOTIDE SEQUENCE [LARGE SCALE GENOMIC DNA]</scope>
    <source>
        <strain evidence="9 10">CCNUN1</strain>
    </source>
</reference>
<evidence type="ECO:0000256" key="1">
    <source>
        <dbReference type="ARBA" id="ARBA00004651"/>
    </source>
</evidence>
<proteinExistence type="predicted"/>
<protein>
    <submittedName>
        <fullName evidence="9">ABC.CD.P, putative ABC transport system permease protein</fullName>
    </submittedName>
</protein>
<dbReference type="PANTHER" id="PTHR43738">
    <property type="entry name" value="ABC TRANSPORTER, MEMBRANE PROTEIN"/>
    <property type="match status" value="1"/>
</dbReference>